<feature type="domain" description="DUF3291" evidence="1">
    <location>
        <begin position="1"/>
        <end position="125"/>
    </location>
</feature>
<evidence type="ECO:0000313" key="2">
    <source>
        <dbReference type="EMBL" id="CAB4929841.1"/>
    </source>
</evidence>
<dbReference type="SUPFAM" id="SSF54909">
    <property type="entry name" value="Dimeric alpha+beta barrel"/>
    <property type="match status" value="1"/>
</dbReference>
<dbReference type="Pfam" id="PF11695">
    <property type="entry name" value="DUF3291"/>
    <property type="match status" value="1"/>
</dbReference>
<dbReference type="InterPro" id="IPR021708">
    <property type="entry name" value="DUF3291"/>
</dbReference>
<evidence type="ECO:0000313" key="3">
    <source>
        <dbReference type="EMBL" id="CAB4993612.1"/>
    </source>
</evidence>
<organism evidence="2">
    <name type="scientific">freshwater metagenome</name>
    <dbReference type="NCBI Taxonomy" id="449393"/>
    <lineage>
        <taxon>unclassified sequences</taxon>
        <taxon>metagenomes</taxon>
        <taxon>ecological metagenomes</taxon>
    </lineage>
</organism>
<dbReference type="InterPro" id="IPR011008">
    <property type="entry name" value="Dimeric_a/b-barrel"/>
</dbReference>
<dbReference type="AlphaFoldDB" id="A0A6J7IGJ5"/>
<accession>A0A6J7IGJ5</accession>
<gene>
    <name evidence="2" type="ORF">UFOPK3773_00173</name>
    <name evidence="3" type="ORF">UFOPK3992_00205</name>
</gene>
<dbReference type="EMBL" id="CAFBOZ010000017">
    <property type="protein sequence ID" value="CAB4993612.1"/>
    <property type="molecule type" value="Genomic_DNA"/>
</dbReference>
<sequence length="130" mass="14558">MAGFVDSIARVNATADAAPGFVWRLDDDPDDSIADPVLLGDSLLLVNISVWTDVQALRSWVYGDAAHLEIMKRRHEWFEADDSEFTVPTVCWWVAEGHRPSVAEAEWALLHLRAHGPSETAFPLERAHPR</sequence>
<evidence type="ECO:0000259" key="1">
    <source>
        <dbReference type="Pfam" id="PF11695"/>
    </source>
</evidence>
<proteinExistence type="predicted"/>
<reference evidence="2" key="1">
    <citation type="submission" date="2020-05" db="EMBL/GenBank/DDBJ databases">
        <authorList>
            <person name="Chiriac C."/>
            <person name="Salcher M."/>
            <person name="Ghai R."/>
            <person name="Kavagutti S V."/>
        </authorList>
    </citation>
    <scope>NUCLEOTIDE SEQUENCE</scope>
</reference>
<dbReference type="EMBL" id="CAFBNF010000009">
    <property type="protein sequence ID" value="CAB4929841.1"/>
    <property type="molecule type" value="Genomic_DNA"/>
</dbReference>
<protein>
    <submittedName>
        <fullName evidence="2">Unannotated protein</fullName>
    </submittedName>
</protein>
<name>A0A6J7IGJ5_9ZZZZ</name>